<keyword evidence="8" id="KW-1185">Reference proteome</keyword>
<feature type="domain" description="G-protein coupled receptors family 2 profile 2" evidence="6">
    <location>
        <begin position="1"/>
        <end position="148"/>
    </location>
</feature>
<dbReference type="InterPro" id="IPR051587">
    <property type="entry name" value="Adhesion_GPCR"/>
</dbReference>
<evidence type="ECO:0000256" key="5">
    <source>
        <dbReference type="SAM" id="Phobius"/>
    </source>
</evidence>
<protein>
    <recommendedName>
        <fullName evidence="6">G-protein coupled receptors family 2 profile 2 domain-containing protein</fullName>
    </recommendedName>
</protein>
<evidence type="ECO:0000256" key="3">
    <source>
        <dbReference type="ARBA" id="ARBA00022989"/>
    </source>
</evidence>
<evidence type="ECO:0000256" key="4">
    <source>
        <dbReference type="ARBA" id="ARBA00023136"/>
    </source>
</evidence>
<reference evidence="8" key="1">
    <citation type="submission" date="2024-04" db="EMBL/GenBank/DDBJ databases">
        <title>Salinicola lusitanus LLJ914,a marine bacterium isolated from the Okinawa Trough.</title>
        <authorList>
            <person name="Li J."/>
        </authorList>
    </citation>
    <scope>NUCLEOTIDE SEQUENCE [LARGE SCALE GENOMIC DNA]</scope>
</reference>
<evidence type="ECO:0000256" key="1">
    <source>
        <dbReference type="ARBA" id="ARBA00004141"/>
    </source>
</evidence>
<feature type="transmembrane region" description="Helical" evidence="5">
    <location>
        <begin position="125"/>
        <end position="147"/>
    </location>
</feature>
<dbReference type="AlphaFoldDB" id="A0AAW0P2H7"/>
<feature type="transmembrane region" description="Helical" evidence="5">
    <location>
        <begin position="50"/>
        <end position="74"/>
    </location>
</feature>
<dbReference type="PROSITE" id="PS50261">
    <property type="entry name" value="G_PROTEIN_RECEP_F2_4"/>
    <property type="match status" value="1"/>
</dbReference>
<dbReference type="InterPro" id="IPR000832">
    <property type="entry name" value="GPCR_2_secretin-like"/>
</dbReference>
<feature type="transmembrane region" description="Helical" evidence="5">
    <location>
        <begin position="7"/>
        <end position="30"/>
    </location>
</feature>
<dbReference type="GO" id="GO:0007189">
    <property type="term" value="P:adenylate cyclase-activating G protein-coupled receptor signaling pathway"/>
    <property type="evidence" value="ECO:0007669"/>
    <property type="project" value="TreeGrafter"/>
</dbReference>
<dbReference type="Proteomes" id="UP001460270">
    <property type="component" value="Unassembled WGS sequence"/>
</dbReference>
<dbReference type="PANTHER" id="PTHR45813:SF4">
    <property type="entry name" value="ADHESION G PROTEIN-COUPLED RECEPTOR F5"/>
    <property type="match status" value="1"/>
</dbReference>
<evidence type="ECO:0000313" key="7">
    <source>
        <dbReference type="EMBL" id="KAK7907326.1"/>
    </source>
</evidence>
<dbReference type="Pfam" id="PF00002">
    <property type="entry name" value="7tm_2"/>
    <property type="match status" value="1"/>
</dbReference>
<keyword evidence="2 5" id="KW-0812">Transmembrane</keyword>
<accession>A0AAW0P2H7</accession>
<proteinExistence type="predicted"/>
<feature type="transmembrane region" description="Helical" evidence="5">
    <location>
        <begin position="94"/>
        <end position="113"/>
    </location>
</feature>
<name>A0AAW0P2H7_9GOBI</name>
<keyword evidence="4 5" id="KW-0472">Membrane</keyword>
<evidence type="ECO:0000256" key="2">
    <source>
        <dbReference type="ARBA" id="ARBA00022692"/>
    </source>
</evidence>
<dbReference type="GO" id="GO:0016020">
    <property type="term" value="C:membrane"/>
    <property type="evidence" value="ECO:0007669"/>
    <property type="project" value="UniProtKB-SubCell"/>
</dbReference>
<dbReference type="PANTHER" id="PTHR45813">
    <property type="entry name" value="IG-LIKE DOMAIN-CONTAINING PROTEIN"/>
    <property type="match status" value="1"/>
</dbReference>
<comment type="caution">
    <text evidence="7">The sequence shown here is derived from an EMBL/GenBank/DDBJ whole genome shotgun (WGS) entry which is preliminary data.</text>
</comment>
<dbReference type="EMBL" id="JBBPFD010000011">
    <property type="protein sequence ID" value="KAK7907326.1"/>
    <property type="molecule type" value="Genomic_DNA"/>
</dbReference>
<dbReference type="GO" id="GO:0004930">
    <property type="term" value="F:G protein-coupled receptor activity"/>
    <property type="evidence" value="ECO:0007669"/>
    <property type="project" value="InterPro"/>
</dbReference>
<gene>
    <name evidence="7" type="ORF">WMY93_015938</name>
</gene>
<dbReference type="InterPro" id="IPR017981">
    <property type="entry name" value="GPCR_2-like_7TM"/>
</dbReference>
<keyword evidence="3 5" id="KW-1133">Transmembrane helix</keyword>
<dbReference type="Gene3D" id="1.20.1070.10">
    <property type="entry name" value="Rhodopsin 7-helix transmembrane proteins"/>
    <property type="match status" value="1"/>
</dbReference>
<evidence type="ECO:0000259" key="6">
    <source>
        <dbReference type="PROSITE" id="PS50261"/>
    </source>
</evidence>
<evidence type="ECO:0000313" key="8">
    <source>
        <dbReference type="Proteomes" id="UP001460270"/>
    </source>
</evidence>
<dbReference type="GO" id="GO:0007166">
    <property type="term" value="P:cell surface receptor signaling pathway"/>
    <property type="evidence" value="ECO:0007669"/>
    <property type="project" value="InterPro"/>
</dbReference>
<organism evidence="7 8">
    <name type="scientific">Mugilogobius chulae</name>
    <name type="common">yellowstripe goby</name>
    <dbReference type="NCBI Taxonomy" id="88201"/>
    <lineage>
        <taxon>Eukaryota</taxon>
        <taxon>Metazoa</taxon>
        <taxon>Chordata</taxon>
        <taxon>Craniata</taxon>
        <taxon>Vertebrata</taxon>
        <taxon>Euteleostomi</taxon>
        <taxon>Actinopterygii</taxon>
        <taxon>Neopterygii</taxon>
        <taxon>Teleostei</taxon>
        <taxon>Neoteleostei</taxon>
        <taxon>Acanthomorphata</taxon>
        <taxon>Gobiaria</taxon>
        <taxon>Gobiiformes</taxon>
        <taxon>Gobioidei</taxon>
        <taxon>Gobiidae</taxon>
        <taxon>Gobionellinae</taxon>
        <taxon>Mugilogobius</taxon>
    </lineage>
</organism>
<sequence length="215" mass="23102">MSKSTIAAIGFCIGYGAPLIIAVVTVAATAPGNGYIRREQACWLNWHETMALLALVIPALSIVFINLLILFVVVYKMLRSGRIGQEDEMHTLKVIARCVLILTPLFGLTWSLGVGTMVAPTNEGIHIAFAFFNSLQGLFILVFGTLLDSKIRAILSRKSTTIRSSGSGSNQTRSTSGGGVLSALLSRLPGRRNIYHVSQASNSSSTEPVESYSNI</sequence>
<comment type="subcellular location">
    <subcellularLocation>
        <location evidence="1">Membrane</location>
        <topology evidence="1">Multi-pass membrane protein</topology>
    </subcellularLocation>
</comment>